<comment type="caution">
    <text evidence="1">The sequence shown here is derived from an EMBL/GenBank/DDBJ whole genome shotgun (WGS) entry which is preliminary data.</text>
</comment>
<dbReference type="EMBL" id="MU277209">
    <property type="protein sequence ID" value="KAI0062003.1"/>
    <property type="molecule type" value="Genomic_DNA"/>
</dbReference>
<name>A0ACB8T1K0_9AGAM</name>
<gene>
    <name evidence="1" type="ORF">BV25DRAFT_1825871</name>
</gene>
<reference evidence="1" key="2">
    <citation type="journal article" date="2022" name="New Phytol.">
        <title>Evolutionary transition to the ectomycorrhizal habit in the genomes of a hyperdiverse lineage of mushroom-forming fungi.</title>
        <authorList>
            <person name="Looney B."/>
            <person name="Miyauchi S."/>
            <person name="Morin E."/>
            <person name="Drula E."/>
            <person name="Courty P.E."/>
            <person name="Kohler A."/>
            <person name="Kuo A."/>
            <person name="LaButti K."/>
            <person name="Pangilinan J."/>
            <person name="Lipzen A."/>
            <person name="Riley R."/>
            <person name="Andreopoulos W."/>
            <person name="He G."/>
            <person name="Johnson J."/>
            <person name="Nolan M."/>
            <person name="Tritt A."/>
            <person name="Barry K.W."/>
            <person name="Grigoriev I.V."/>
            <person name="Nagy L.G."/>
            <person name="Hibbett D."/>
            <person name="Henrissat B."/>
            <person name="Matheny P.B."/>
            <person name="Labbe J."/>
            <person name="Martin F.M."/>
        </authorList>
    </citation>
    <scope>NUCLEOTIDE SEQUENCE</scope>
    <source>
        <strain evidence="1">HHB10654</strain>
    </source>
</reference>
<evidence type="ECO:0000313" key="2">
    <source>
        <dbReference type="Proteomes" id="UP000814140"/>
    </source>
</evidence>
<accession>A0ACB8T1K0</accession>
<protein>
    <submittedName>
        <fullName evidence="1">Uncharacterized protein</fullName>
    </submittedName>
</protein>
<proteinExistence type="predicted"/>
<keyword evidence="2" id="KW-1185">Reference proteome</keyword>
<evidence type="ECO:0000313" key="1">
    <source>
        <dbReference type="EMBL" id="KAI0062003.1"/>
    </source>
</evidence>
<organism evidence="1 2">
    <name type="scientific">Artomyces pyxidatus</name>
    <dbReference type="NCBI Taxonomy" id="48021"/>
    <lineage>
        <taxon>Eukaryota</taxon>
        <taxon>Fungi</taxon>
        <taxon>Dikarya</taxon>
        <taxon>Basidiomycota</taxon>
        <taxon>Agaricomycotina</taxon>
        <taxon>Agaricomycetes</taxon>
        <taxon>Russulales</taxon>
        <taxon>Auriscalpiaceae</taxon>
        <taxon>Artomyces</taxon>
    </lineage>
</organism>
<sequence>MSAGWVQSIRSVDQDSDRLYVHIVVRASIRRVDPRGRRETGRGRDVRVVEDAAGRQDDAASERDQKGVELARRRETVPNPRSTGWFYTTRVAPRPYSKRARTRATERLGRLEEGKTKLSKCRRKQGNGMSQGGGQDDDDEKKGRARTRGYEARNERA</sequence>
<dbReference type="Proteomes" id="UP000814140">
    <property type="component" value="Unassembled WGS sequence"/>
</dbReference>
<reference evidence="1" key="1">
    <citation type="submission" date="2021-03" db="EMBL/GenBank/DDBJ databases">
        <authorList>
            <consortium name="DOE Joint Genome Institute"/>
            <person name="Ahrendt S."/>
            <person name="Looney B.P."/>
            <person name="Miyauchi S."/>
            <person name="Morin E."/>
            <person name="Drula E."/>
            <person name="Courty P.E."/>
            <person name="Chicoki N."/>
            <person name="Fauchery L."/>
            <person name="Kohler A."/>
            <person name="Kuo A."/>
            <person name="Labutti K."/>
            <person name="Pangilinan J."/>
            <person name="Lipzen A."/>
            <person name="Riley R."/>
            <person name="Andreopoulos W."/>
            <person name="He G."/>
            <person name="Johnson J."/>
            <person name="Barry K.W."/>
            <person name="Grigoriev I.V."/>
            <person name="Nagy L."/>
            <person name="Hibbett D."/>
            <person name="Henrissat B."/>
            <person name="Matheny P.B."/>
            <person name="Labbe J."/>
            <person name="Martin F."/>
        </authorList>
    </citation>
    <scope>NUCLEOTIDE SEQUENCE</scope>
    <source>
        <strain evidence="1">HHB10654</strain>
    </source>
</reference>